<dbReference type="SUPFAM" id="SSF103196">
    <property type="entry name" value="Roadblock/LC7 domain"/>
    <property type="match status" value="1"/>
</dbReference>
<dbReference type="PANTHER" id="PTHR36222:SF1">
    <property type="entry name" value="SERINE PROTEASE INHIBITOR RV3364C"/>
    <property type="match status" value="1"/>
</dbReference>
<dbReference type="Gene3D" id="3.30.450.30">
    <property type="entry name" value="Dynein light chain 2a, cytoplasmic"/>
    <property type="match status" value="1"/>
</dbReference>
<accession>A0A066TB34</accession>
<sequence>MQEQLLVSVLSDLNSSSADITASAVISSDGLPVATLLPNGVDPDRVGAMAAALLALGNRTSRELQCDELEQVMVKGKHGYILLIQAGDNNVLAVTANEGAKLGLILLDARRAARSIVDILH</sequence>
<dbReference type="EMBL" id="JFZV01000004">
    <property type="protein sequence ID" value="KDN14946.1"/>
    <property type="molecule type" value="Genomic_DNA"/>
</dbReference>
<name>A0A066TB34_9NEIS</name>
<dbReference type="Pfam" id="PF03259">
    <property type="entry name" value="Robl_LC7"/>
    <property type="match status" value="1"/>
</dbReference>
<dbReference type="RefSeq" id="WP_037406921.1">
    <property type="nucleotide sequence ID" value="NZ_CAJZCB010000001.1"/>
</dbReference>
<keyword evidence="3" id="KW-1185">Reference proteome</keyword>
<dbReference type="eggNOG" id="COG2018">
    <property type="taxonomic scope" value="Bacteria"/>
</dbReference>
<organism evidence="2 3">
    <name type="scientific">Snodgrassella communis</name>
    <dbReference type="NCBI Taxonomy" id="2946699"/>
    <lineage>
        <taxon>Bacteria</taxon>
        <taxon>Pseudomonadati</taxon>
        <taxon>Pseudomonadota</taxon>
        <taxon>Betaproteobacteria</taxon>
        <taxon>Neisseriales</taxon>
        <taxon>Neisseriaceae</taxon>
        <taxon>Snodgrassella</taxon>
    </lineage>
</organism>
<evidence type="ECO:0000313" key="2">
    <source>
        <dbReference type="EMBL" id="KDN14946.1"/>
    </source>
</evidence>
<dbReference type="PANTHER" id="PTHR36222">
    <property type="entry name" value="SERINE PROTEASE INHIBITOR RV3364C"/>
    <property type="match status" value="1"/>
</dbReference>
<evidence type="ECO:0000313" key="3">
    <source>
        <dbReference type="Proteomes" id="UP000027170"/>
    </source>
</evidence>
<gene>
    <name evidence="2" type="ORF">SALWKB29_1018</name>
</gene>
<evidence type="ECO:0000259" key="1">
    <source>
        <dbReference type="SMART" id="SM00960"/>
    </source>
</evidence>
<dbReference type="GeneID" id="75157974"/>
<proteinExistence type="predicted"/>
<reference evidence="2 3" key="1">
    <citation type="submission" date="2014-03" db="EMBL/GenBank/DDBJ databases">
        <title>The genomes of two eusocial bee gut symbionts.</title>
        <authorList>
            <person name="Kwong W.K."/>
            <person name="Engel P."/>
            <person name="Koch H."/>
            <person name="Moran N.A."/>
        </authorList>
    </citation>
    <scope>NUCLEOTIDE SEQUENCE [LARGE SCALE GENOMIC DNA]</scope>
    <source>
        <strain evidence="3">wkB29</strain>
    </source>
</reference>
<dbReference type="OrthoDB" id="513103at2"/>
<dbReference type="InterPro" id="IPR004942">
    <property type="entry name" value="Roadblock/LAMTOR2_dom"/>
</dbReference>
<feature type="domain" description="Roadblock/LAMTOR2" evidence="1">
    <location>
        <begin position="6"/>
        <end position="96"/>
    </location>
</feature>
<dbReference type="Proteomes" id="UP000027170">
    <property type="component" value="Unassembled WGS sequence"/>
</dbReference>
<comment type="caution">
    <text evidence="2">The sequence shown here is derived from an EMBL/GenBank/DDBJ whole genome shotgun (WGS) entry which is preliminary data.</text>
</comment>
<dbReference type="SMART" id="SM00960">
    <property type="entry name" value="Robl_LC7"/>
    <property type="match status" value="1"/>
</dbReference>
<protein>
    <recommendedName>
        <fullName evidence="1">Roadblock/LAMTOR2 domain-containing protein</fullName>
    </recommendedName>
</protein>
<dbReference type="InterPro" id="IPR053141">
    <property type="entry name" value="Mycobact_SerProt_Inhib_Rv3364c"/>
</dbReference>
<dbReference type="AlphaFoldDB" id="A0A066TB34"/>